<evidence type="ECO:0000313" key="4">
    <source>
        <dbReference type="EMBL" id="KAF9748207.1"/>
    </source>
</evidence>
<dbReference type="PANTHER" id="PTHR24320">
    <property type="entry name" value="RETINOL DEHYDROGENASE"/>
    <property type="match status" value="1"/>
</dbReference>
<dbReference type="AlphaFoldDB" id="A0A8H7KCN0"/>
<dbReference type="EMBL" id="JADCTT010000009">
    <property type="protein sequence ID" value="KAF9748207.1"/>
    <property type="molecule type" value="Genomic_DNA"/>
</dbReference>
<dbReference type="InterPro" id="IPR036291">
    <property type="entry name" value="NAD(P)-bd_dom_sf"/>
</dbReference>
<dbReference type="PANTHER" id="PTHR24320:SF272">
    <property type="entry name" value="NAD(P)-BINDING ROSSMANN-FOLD SUPERFAMILY PROTEIN"/>
    <property type="match status" value="1"/>
</dbReference>
<evidence type="ECO:0000256" key="2">
    <source>
        <dbReference type="ARBA" id="ARBA00023002"/>
    </source>
</evidence>
<feature type="region of interest" description="Disordered" evidence="3">
    <location>
        <begin position="312"/>
        <end position="332"/>
    </location>
</feature>
<protein>
    <submittedName>
        <fullName evidence="4">Uncharacterized protein</fullName>
    </submittedName>
</protein>
<feature type="compositionally biased region" description="Polar residues" evidence="3">
    <location>
        <begin position="252"/>
        <end position="262"/>
    </location>
</feature>
<name>A0A8H7KCN0_BIOOC</name>
<keyword evidence="2" id="KW-0560">Oxidoreductase</keyword>
<organism evidence="4 5">
    <name type="scientific">Bionectria ochroleuca</name>
    <name type="common">Gliocladium roseum</name>
    <dbReference type="NCBI Taxonomy" id="29856"/>
    <lineage>
        <taxon>Eukaryota</taxon>
        <taxon>Fungi</taxon>
        <taxon>Dikarya</taxon>
        <taxon>Ascomycota</taxon>
        <taxon>Pezizomycotina</taxon>
        <taxon>Sordariomycetes</taxon>
        <taxon>Hypocreomycetidae</taxon>
        <taxon>Hypocreales</taxon>
        <taxon>Bionectriaceae</taxon>
        <taxon>Clonostachys</taxon>
    </lineage>
</organism>
<gene>
    <name evidence="4" type="ORF">IM811_017712</name>
</gene>
<feature type="region of interest" description="Disordered" evidence="3">
    <location>
        <begin position="252"/>
        <end position="285"/>
    </location>
</feature>
<dbReference type="Proteomes" id="UP000616885">
    <property type="component" value="Unassembled WGS sequence"/>
</dbReference>
<evidence type="ECO:0000313" key="5">
    <source>
        <dbReference type="Proteomes" id="UP000616885"/>
    </source>
</evidence>
<evidence type="ECO:0000256" key="1">
    <source>
        <dbReference type="ARBA" id="ARBA00006484"/>
    </source>
</evidence>
<reference evidence="4" key="1">
    <citation type="submission" date="2020-10" db="EMBL/GenBank/DDBJ databases">
        <title>High-Quality Genome Resource of Clonostachys rosea strain S41 by Oxford Nanopore Long-Read Sequencing.</title>
        <authorList>
            <person name="Wang H."/>
        </authorList>
    </citation>
    <scope>NUCLEOTIDE SEQUENCE</scope>
    <source>
        <strain evidence="4">S41</strain>
    </source>
</reference>
<dbReference type="Pfam" id="PF00106">
    <property type="entry name" value="adh_short"/>
    <property type="match status" value="1"/>
</dbReference>
<dbReference type="Gene3D" id="3.40.50.720">
    <property type="entry name" value="NAD(P)-binding Rossmann-like Domain"/>
    <property type="match status" value="1"/>
</dbReference>
<dbReference type="InterPro" id="IPR002347">
    <property type="entry name" value="SDR_fam"/>
</dbReference>
<proteinExistence type="inferred from homology"/>
<comment type="similarity">
    <text evidence="1">Belongs to the short-chain dehydrogenases/reductases (SDR) family.</text>
</comment>
<comment type="caution">
    <text evidence="4">The sequence shown here is derived from an EMBL/GenBank/DDBJ whole genome shotgun (WGS) entry which is preliminary data.</text>
</comment>
<accession>A0A8H7KCN0</accession>
<evidence type="ECO:0000256" key="3">
    <source>
        <dbReference type="SAM" id="MobiDB-lite"/>
    </source>
</evidence>
<dbReference type="GO" id="GO:0016491">
    <property type="term" value="F:oxidoreductase activity"/>
    <property type="evidence" value="ECO:0007669"/>
    <property type="project" value="UniProtKB-KW"/>
</dbReference>
<dbReference type="SUPFAM" id="SSF51735">
    <property type="entry name" value="NAD(P)-binding Rossmann-fold domains"/>
    <property type="match status" value="1"/>
</dbReference>
<sequence length="332" mass="36796">MTIESFIHSILETLLPSSKMPHSVRHEPTPLEIVKDNNMEGKLLGKWAVITGSSSATGIEIVRALAATGLRLILPVPNQAKAIVTLGDAYNPNRMEFVTIDHASLDSVREAAKHIISKTERICLLVCNEAVTPSPDLQLTQDGFEMQFATNHLSHFLLFQLLKPELLAASRPRFQSRVIMVACQEHRRHGLNERGNYNFEKGEYDIATAYAQSKTANIYMANEIERRYGTRGLHALSTNSGRIISGEFQQDGGQSLHPNPQLETGGKAVHRVRPQRSGELSEENGRVKVEETCPIAQMHFLGTLKKTCPALPARNTQTTQQRRPGCGKTLST</sequence>